<dbReference type="EMBL" id="KZ305037">
    <property type="protein sequence ID" value="PIA42330.1"/>
    <property type="molecule type" value="Genomic_DNA"/>
</dbReference>
<organism evidence="1 2">
    <name type="scientific">Aquilegia coerulea</name>
    <name type="common">Rocky mountain columbine</name>
    <dbReference type="NCBI Taxonomy" id="218851"/>
    <lineage>
        <taxon>Eukaryota</taxon>
        <taxon>Viridiplantae</taxon>
        <taxon>Streptophyta</taxon>
        <taxon>Embryophyta</taxon>
        <taxon>Tracheophyta</taxon>
        <taxon>Spermatophyta</taxon>
        <taxon>Magnoliopsida</taxon>
        <taxon>Ranunculales</taxon>
        <taxon>Ranunculaceae</taxon>
        <taxon>Thalictroideae</taxon>
        <taxon>Aquilegia</taxon>
    </lineage>
</organism>
<accession>A0A2G5DFM7</accession>
<dbReference type="AlphaFoldDB" id="A0A2G5DFM7"/>
<reference evidence="1 2" key="1">
    <citation type="submission" date="2017-09" db="EMBL/GenBank/DDBJ databases">
        <title>WGS assembly of Aquilegia coerulea Goldsmith.</title>
        <authorList>
            <person name="Hodges S."/>
            <person name="Kramer E."/>
            <person name="Nordborg M."/>
            <person name="Tomkins J."/>
            <person name="Borevitz J."/>
            <person name="Derieg N."/>
            <person name="Yan J."/>
            <person name="Mihaltcheva S."/>
            <person name="Hayes R.D."/>
            <person name="Rokhsar D."/>
        </authorList>
    </citation>
    <scope>NUCLEOTIDE SEQUENCE [LARGE SCALE GENOMIC DNA]</scope>
    <source>
        <strain evidence="2">cv. Goldsmith</strain>
    </source>
</reference>
<sequence>MSMEETCIVKQILNMQIKHRKEKMADAFAELCYIDVQNFKVTGLIPIELREGCLHFALSIPREPKST</sequence>
<dbReference type="Proteomes" id="UP000230069">
    <property type="component" value="Unassembled WGS sequence"/>
</dbReference>
<proteinExistence type="predicted"/>
<dbReference type="InParanoid" id="A0A2G5DFM7"/>
<name>A0A2G5DFM7_AQUCA</name>
<protein>
    <submittedName>
        <fullName evidence="1">Uncharacterized protein</fullName>
    </submittedName>
</protein>
<dbReference type="OrthoDB" id="10345736at2759"/>
<keyword evidence="2" id="KW-1185">Reference proteome</keyword>
<evidence type="ECO:0000313" key="2">
    <source>
        <dbReference type="Proteomes" id="UP000230069"/>
    </source>
</evidence>
<gene>
    <name evidence="1" type="ORF">AQUCO_02000049v1</name>
</gene>
<evidence type="ECO:0000313" key="1">
    <source>
        <dbReference type="EMBL" id="PIA42330.1"/>
    </source>
</evidence>